<dbReference type="InterPro" id="IPR000971">
    <property type="entry name" value="Globin"/>
</dbReference>
<dbReference type="EMBL" id="JAKJXP020000032">
    <property type="protein sequence ID" value="KAK7753035.1"/>
    <property type="molecule type" value="Genomic_DNA"/>
</dbReference>
<dbReference type="Gene3D" id="2.40.30.10">
    <property type="entry name" value="Translation factors"/>
    <property type="match status" value="1"/>
</dbReference>
<comment type="catalytic activity">
    <reaction evidence="9">
        <text>2 nitric oxide + NADPH + 2 O2 = 2 nitrate + NADP(+) + H(+)</text>
        <dbReference type="Rhea" id="RHEA:19465"/>
        <dbReference type="ChEBI" id="CHEBI:15378"/>
        <dbReference type="ChEBI" id="CHEBI:15379"/>
        <dbReference type="ChEBI" id="CHEBI:16480"/>
        <dbReference type="ChEBI" id="CHEBI:17632"/>
        <dbReference type="ChEBI" id="CHEBI:57783"/>
        <dbReference type="ChEBI" id="CHEBI:58349"/>
        <dbReference type="EC" id="1.14.12.17"/>
    </reaction>
</comment>
<keyword evidence="14" id="KW-1185">Reference proteome</keyword>
<dbReference type="AlphaFoldDB" id="A0AAN9YT80"/>
<keyword evidence="3" id="KW-0216">Detoxification</keyword>
<dbReference type="FunFam" id="1.10.490.10:FF:000003">
    <property type="entry name" value="Flavohemoprotein"/>
    <property type="match status" value="1"/>
</dbReference>
<dbReference type="Gene3D" id="3.40.50.80">
    <property type="entry name" value="Nucleotide-binding domain of ferredoxin-NADP reductase (FNR) module"/>
    <property type="match status" value="1"/>
</dbReference>
<dbReference type="Gene3D" id="1.10.490.10">
    <property type="entry name" value="Globins"/>
    <property type="match status" value="1"/>
</dbReference>
<dbReference type="GO" id="GO:0046210">
    <property type="term" value="P:nitric oxide catabolic process"/>
    <property type="evidence" value="ECO:0007669"/>
    <property type="project" value="TreeGrafter"/>
</dbReference>
<dbReference type="SUPFAM" id="SSF63380">
    <property type="entry name" value="Riboflavin synthase domain-like"/>
    <property type="match status" value="1"/>
</dbReference>
<protein>
    <recommendedName>
        <fullName evidence="2">nitric oxide dioxygenase</fullName>
        <ecNumber evidence="2">1.14.12.17</ecNumber>
    </recommendedName>
</protein>
<proteinExistence type="inferred from homology"/>
<evidence type="ECO:0000256" key="6">
    <source>
        <dbReference type="ARBA" id="ARBA00023004"/>
    </source>
</evidence>
<comment type="similarity">
    <text evidence="1">In the C-terminal section; belongs to the flavoprotein pyridine nucleotide cytochrome reductase family.</text>
</comment>
<organism evidence="13 14">
    <name type="scientific">Diatrype stigma</name>
    <dbReference type="NCBI Taxonomy" id="117547"/>
    <lineage>
        <taxon>Eukaryota</taxon>
        <taxon>Fungi</taxon>
        <taxon>Dikarya</taxon>
        <taxon>Ascomycota</taxon>
        <taxon>Pezizomycotina</taxon>
        <taxon>Sordariomycetes</taxon>
        <taxon>Xylariomycetidae</taxon>
        <taxon>Xylariales</taxon>
        <taxon>Diatrypaceae</taxon>
        <taxon>Diatrype</taxon>
    </lineage>
</organism>
<dbReference type="GO" id="GO:0046872">
    <property type="term" value="F:metal ion binding"/>
    <property type="evidence" value="ECO:0007669"/>
    <property type="project" value="UniProtKB-KW"/>
</dbReference>
<evidence type="ECO:0000259" key="12">
    <source>
        <dbReference type="PROSITE" id="PS51384"/>
    </source>
</evidence>
<feature type="region of interest" description="Disordered" evidence="10">
    <location>
        <begin position="243"/>
        <end position="275"/>
    </location>
</feature>
<accession>A0AAN9YT80</accession>
<evidence type="ECO:0000313" key="13">
    <source>
        <dbReference type="EMBL" id="KAK7753035.1"/>
    </source>
</evidence>
<dbReference type="CDD" id="cd08922">
    <property type="entry name" value="FHb-globin"/>
    <property type="match status" value="1"/>
</dbReference>
<evidence type="ECO:0000256" key="1">
    <source>
        <dbReference type="ARBA" id="ARBA00006401"/>
    </source>
</evidence>
<dbReference type="Pfam" id="PF00175">
    <property type="entry name" value="NAD_binding_1"/>
    <property type="match status" value="1"/>
</dbReference>
<dbReference type="GO" id="GO:0020037">
    <property type="term" value="F:heme binding"/>
    <property type="evidence" value="ECO:0007669"/>
    <property type="project" value="InterPro"/>
</dbReference>
<dbReference type="InterPro" id="IPR017938">
    <property type="entry name" value="Riboflavin_synthase-like_b-brl"/>
</dbReference>
<comment type="caution">
    <text evidence="13">The sequence shown here is derived from an EMBL/GenBank/DDBJ whole genome shotgun (WGS) entry which is preliminary data.</text>
</comment>
<dbReference type="PROSITE" id="PS01033">
    <property type="entry name" value="GLOBIN"/>
    <property type="match status" value="1"/>
</dbReference>
<feature type="compositionally biased region" description="Low complexity" evidence="10">
    <location>
        <begin position="246"/>
        <end position="264"/>
    </location>
</feature>
<dbReference type="CDD" id="cd06184">
    <property type="entry name" value="flavohem_like_fad_nad_binding"/>
    <property type="match status" value="1"/>
</dbReference>
<dbReference type="GO" id="GO:0019825">
    <property type="term" value="F:oxygen binding"/>
    <property type="evidence" value="ECO:0007669"/>
    <property type="project" value="InterPro"/>
</dbReference>
<evidence type="ECO:0000256" key="3">
    <source>
        <dbReference type="ARBA" id="ARBA00022575"/>
    </source>
</evidence>
<dbReference type="Pfam" id="PF00042">
    <property type="entry name" value="Globin"/>
    <property type="match status" value="1"/>
</dbReference>
<dbReference type="GO" id="GO:0071949">
    <property type="term" value="F:FAD binding"/>
    <property type="evidence" value="ECO:0007669"/>
    <property type="project" value="TreeGrafter"/>
</dbReference>
<keyword evidence="5" id="KW-0479">Metal-binding</keyword>
<keyword evidence="4" id="KW-0349">Heme</keyword>
<dbReference type="InterPro" id="IPR039261">
    <property type="entry name" value="FNR_nucleotide-bd"/>
</dbReference>
<feature type="domain" description="FAD-binding FR-type" evidence="12">
    <location>
        <begin position="149"/>
        <end position="306"/>
    </location>
</feature>
<comment type="catalytic activity">
    <reaction evidence="8">
        <text>2 nitric oxide + NADH + 2 O2 = 2 nitrate + NAD(+) + H(+)</text>
        <dbReference type="Rhea" id="RHEA:19469"/>
        <dbReference type="ChEBI" id="CHEBI:15378"/>
        <dbReference type="ChEBI" id="CHEBI:15379"/>
        <dbReference type="ChEBI" id="CHEBI:16480"/>
        <dbReference type="ChEBI" id="CHEBI:17632"/>
        <dbReference type="ChEBI" id="CHEBI:57540"/>
        <dbReference type="ChEBI" id="CHEBI:57945"/>
        <dbReference type="EC" id="1.14.12.17"/>
    </reaction>
</comment>
<dbReference type="SUPFAM" id="SSF52343">
    <property type="entry name" value="Ferredoxin reductase-like, C-terminal NADP-linked domain"/>
    <property type="match status" value="1"/>
</dbReference>
<dbReference type="EC" id="1.14.12.17" evidence="2"/>
<dbReference type="Proteomes" id="UP001320420">
    <property type="component" value="Unassembled WGS sequence"/>
</dbReference>
<evidence type="ECO:0000256" key="5">
    <source>
        <dbReference type="ARBA" id="ARBA00022723"/>
    </source>
</evidence>
<dbReference type="InterPro" id="IPR001433">
    <property type="entry name" value="OxRdtase_FAD/NAD-bd"/>
</dbReference>
<dbReference type="PANTHER" id="PTHR43396">
    <property type="entry name" value="FLAVOHEMOPROTEIN"/>
    <property type="match status" value="1"/>
</dbReference>
<name>A0AAN9YT80_9PEZI</name>
<keyword evidence="7" id="KW-0520">NAD</keyword>
<evidence type="ECO:0000256" key="8">
    <source>
        <dbReference type="ARBA" id="ARBA00048649"/>
    </source>
</evidence>
<sequence length="451" mass="50227">MSLTYQEAKLVKGTIPALKEHGEHIATVFYKTMLRNHPELNNYFNSVNMQNGSQPRALTSLILAFASNISHISELIPMMERVAQKHTSLNIQAEDYDIVGKFLLRAFAAVLGPAMTPDVRLAWTKAYWLMSRMLSTRESQLYKEFEPWSGWRQFIIRKKARETEDGDVVSFTLQPVDGVSLPAFKPGQYISVRMRVAGNPYTQIRQYSLSDAPAPNQYRITVKRYMGHWPDHSSEAEQAKLRHRAASTTSSVSSSAAVSSTSGSGFEGAAGADPSRPGLVSTALIDESQEGDVVELTHPAGDFFHEPDDSSTVPIVLISAGIGAAPLVSILNTTLHRQPSKPISWVHGSRAQAPFEAHVRQLAARHPSLRTSFFRTRLADTELPNYTYDFRVDLAHLKPEDLHLQNGSTKYLICGPDKFMFEMSAFLTANNIHKSRVHFEAYSTGSFELKA</sequence>
<keyword evidence="6" id="KW-0408">Iron</keyword>
<dbReference type="PROSITE" id="PS51384">
    <property type="entry name" value="FAD_FR"/>
    <property type="match status" value="1"/>
</dbReference>
<evidence type="ECO:0000256" key="2">
    <source>
        <dbReference type="ARBA" id="ARBA00012229"/>
    </source>
</evidence>
<evidence type="ECO:0000313" key="14">
    <source>
        <dbReference type="Proteomes" id="UP001320420"/>
    </source>
</evidence>
<dbReference type="SUPFAM" id="SSF46458">
    <property type="entry name" value="Globin-like"/>
    <property type="match status" value="1"/>
</dbReference>
<gene>
    <name evidence="13" type="ORF">SLS62_004984</name>
</gene>
<dbReference type="GO" id="GO:0009636">
    <property type="term" value="P:response to toxic substance"/>
    <property type="evidence" value="ECO:0007669"/>
    <property type="project" value="UniProtKB-KW"/>
</dbReference>
<dbReference type="GO" id="GO:0008941">
    <property type="term" value="F:nitric oxide dioxygenase NAD(P)H activity"/>
    <property type="evidence" value="ECO:0007669"/>
    <property type="project" value="UniProtKB-EC"/>
</dbReference>
<dbReference type="InterPro" id="IPR012292">
    <property type="entry name" value="Globin/Proto"/>
</dbReference>
<dbReference type="PANTHER" id="PTHR43396:SF3">
    <property type="entry name" value="FLAVOHEMOPROTEIN"/>
    <property type="match status" value="1"/>
</dbReference>
<evidence type="ECO:0000256" key="9">
    <source>
        <dbReference type="ARBA" id="ARBA00049433"/>
    </source>
</evidence>
<evidence type="ECO:0000259" key="11">
    <source>
        <dbReference type="PROSITE" id="PS01033"/>
    </source>
</evidence>
<evidence type="ECO:0000256" key="7">
    <source>
        <dbReference type="ARBA" id="ARBA00023027"/>
    </source>
</evidence>
<evidence type="ECO:0000256" key="4">
    <source>
        <dbReference type="ARBA" id="ARBA00022617"/>
    </source>
</evidence>
<dbReference type="InterPro" id="IPR009050">
    <property type="entry name" value="Globin-like_sf"/>
</dbReference>
<evidence type="ECO:0000256" key="10">
    <source>
        <dbReference type="SAM" id="MobiDB-lite"/>
    </source>
</evidence>
<feature type="domain" description="Globin" evidence="11">
    <location>
        <begin position="2"/>
        <end position="139"/>
    </location>
</feature>
<dbReference type="GO" id="GO:0071500">
    <property type="term" value="P:cellular response to nitrosative stress"/>
    <property type="evidence" value="ECO:0007669"/>
    <property type="project" value="TreeGrafter"/>
</dbReference>
<dbReference type="InterPro" id="IPR017927">
    <property type="entry name" value="FAD-bd_FR_type"/>
</dbReference>
<reference evidence="13 14" key="1">
    <citation type="submission" date="2024-02" db="EMBL/GenBank/DDBJ databases">
        <title>De novo assembly and annotation of 12 fungi associated with fruit tree decline syndrome in Ontario, Canada.</title>
        <authorList>
            <person name="Sulman M."/>
            <person name="Ellouze W."/>
            <person name="Ilyukhin E."/>
        </authorList>
    </citation>
    <scope>NUCLEOTIDE SEQUENCE [LARGE SCALE GENOMIC DNA]</scope>
    <source>
        <strain evidence="13 14">M11/M66-122</strain>
    </source>
</reference>